<dbReference type="SUPFAM" id="SSF142921">
    <property type="entry name" value="WGR domain-like"/>
    <property type="match status" value="1"/>
</dbReference>
<dbReference type="InterPro" id="IPR036930">
    <property type="entry name" value="WGR_dom_sf"/>
</dbReference>
<dbReference type="AlphaFoldDB" id="A0A2W5M9W4"/>
<dbReference type="Proteomes" id="UP000249046">
    <property type="component" value="Unassembled WGS sequence"/>
</dbReference>
<protein>
    <recommendedName>
        <fullName evidence="1">WGR domain-containing protein</fullName>
    </recommendedName>
</protein>
<dbReference type="Pfam" id="PF05406">
    <property type="entry name" value="WGR"/>
    <property type="match status" value="1"/>
</dbReference>
<evidence type="ECO:0000313" key="2">
    <source>
        <dbReference type="EMBL" id="PZQ10240.1"/>
    </source>
</evidence>
<accession>A0A2W5M9W4</accession>
<dbReference type="InterPro" id="IPR008893">
    <property type="entry name" value="WGR_domain"/>
</dbReference>
<evidence type="ECO:0000313" key="3">
    <source>
        <dbReference type="Proteomes" id="UP000249046"/>
    </source>
</evidence>
<comment type="caution">
    <text evidence="2">The sequence shown here is derived from an EMBL/GenBank/DDBJ whole genome shotgun (WGS) entry which is preliminary data.</text>
</comment>
<feature type="domain" description="WGR" evidence="1">
    <location>
        <begin position="3"/>
        <end position="73"/>
    </location>
</feature>
<organism evidence="2 3">
    <name type="scientific">Rhodanobacter denitrificans</name>
    <dbReference type="NCBI Taxonomy" id="666685"/>
    <lineage>
        <taxon>Bacteria</taxon>
        <taxon>Pseudomonadati</taxon>
        <taxon>Pseudomonadota</taxon>
        <taxon>Gammaproteobacteria</taxon>
        <taxon>Lysobacterales</taxon>
        <taxon>Rhodanobacteraceae</taxon>
        <taxon>Rhodanobacter</taxon>
    </lineage>
</organism>
<name>A0A2W5M9W4_9GAMM</name>
<sequence length="80" mass="9373">MRLFMQTQPVASETPKFYQIDLEQDLLGGWTLSREWGQQGGRSSRKRELYLERDEALAAFESARDSQLRRGFQIMFSRGL</sequence>
<dbReference type="CDD" id="cd07996">
    <property type="entry name" value="WGR_MMR_like"/>
    <property type="match status" value="1"/>
</dbReference>
<proteinExistence type="predicted"/>
<reference evidence="2 3" key="1">
    <citation type="submission" date="2017-08" db="EMBL/GenBank/DDBJ databases">
        <title>Infants hospitalized years apart are colonized by the same room-sourced microbial strains.</title>
        <authorList>
            <person name="Brooks B."/>
            <person name="Olm M.R."/>
            <person name="Firek B.A."/>
            <person name="Baker R."/>
            <person name="Thomas B.C."/>
            <person name="Morowitz M.J."/>
            <person name="Banfield J.F."/>
        </authorList>
    </citation>
    <scope>NUCLEOTIDE SEQUENCE [LARGE SCALE GENOMIC DNA]</scope>
    <source>
        <strain evidence="2">S2_005_003_R2_42</strain>
    </source>
</reference>
<dbReference type="InterPro" id="IPR049809">
    <property type="entry name" value="YehF/YfeS-like_WGR"/>
</dbReference>
<dbReference type="EMBL" id="QFPO01000021">
    <property type="protein sequence ID" value="PZQ10240.1"/>
    <property type="molecule type" value="Genomic_DNA"/>
</dbReference>
<gene>
    <name evidence="2" type="ORF">DI564_16205</name>
</gene>
<evidence type="ECO:0000259" key="1">
    <source>
        <dbReference type="Pfam" id="PF05406"/>
    </source>
</evidence>